<gene>
    <name evidence="3" type="ORF">EDC65_0293</name>
</gene>
<evidence type="ECO:0000256" key="1">
    <source>
        <dbReference type="HAMAP-Rule" id="MF_00678"/>
    </source>
</evidence>
<dbReference type="InterPro" id="IPR008321">
    <property type="entry name" value="UCP032146"/>
</dbReference>
<feature type="region of interest" description="Disordered" evidence="2">
    <location>
        <begin position="1"/>
        <end position="30"/>
    </location>
</feature>
<dbReference type="Proteomes" id="UP000278222">
    <property type="component" value="Unassembled WGS sequence"/>
</dbReference>
<evidence type="ECO:0000313" key="3">
    <source>
        <dbReference type="EMBL" id="ROQ01117.1"/>
    </source>
</evidence>
<evidence type="ECO:0000313" key="4">
    <source>
        <dbReference type="Proteomes" id="UP000278222"/>
    </source>
</evidence>
<dbReference type="EMBL" id="RJKX01000011">
    <property type="protein sequence ID" value="ROQ01117.1"/>
    <property type="molecule type" value="Genomic_DNA"/>
</dbReference>
<keyword evidence="4" id="KW-1185">Reference proteome</keyword>
<reference evidence="3 4" key="1">
    <citation type="submission" date="2018-11" db="EMBL/GenBank/DDBJ databases">
        <title>Genomic Encyclopedia of Type Strains, Phase IV (KMG-IV): sequencing the most valuable type-strain genomes for metagenomic binning, comparative biology and taxonomic classification.</title>
        <authorList>
            <person name="Goeker M."/>
        </authorList>
    </citation>
    <scope>NUCLEOTIDE SEQUENCE [LARGE SCALE GENOMIC DNA]</scope>
    <source>
        <strain evidence="3 4">DSM 5900</strain>
    </source>
</reference>
<organism evidence="3 4">
    <name type="scientific">Stella humosa</name>
    <dbReference type="NCBI Taxonomy" id="94"/>
    <lineage>
        <taxon>Bacteria</taxon>
        <taxon>Pseudomonadati</taxon>
        <taxon>Pseudomonadota</taxon>
        <taxon>Alphaproteobacteria</taxon>
        <taxon>Rhodospirillales</taxon>
        <taxon>Stellaceae</taxon>
        <taxon>Stella</taxon>
    </lineage>
</organism>
<dbReference type="RefSeq" id="WP_245978138.1">
    <property type="nucleotide sequence ID" value="NZ_AP019700.1"/>
</dbReference>
<accession>A0A3N1MEJ5</accession>
<dbReference type="AlphaFoldDB" id="A0A3N1MEJ5"/>
<comment type="caution">
    <text evidence="3">The sequence shown here is derived from an EMBL/GenBank/DDBJ whole genome shotgun (WGS) entry which is preliminary data.</text>
</comment>
<dbReference type="NCBIfam" id="NF002769">
    <property type="entry name" value="PRK02853.1"/>
    <property type="match status" value="1"/>
</dbReference>
<dbReference type="HAMAP" id="MF_00678">
    <property type="entry name" value="UPF0262"/>
    <property type="match status" value="1"/>
</dbReference>
<dbReference type="Pfam" id="PF06793">
    <property type="entry name" value="UPF0262"/>
    <property type="match status" value="1"/>
</dbReference>
<comment type="similarity">
    <text evidence="1">Belongs to the UPF0262 family.</text>
</comment>
<evidence type="ECO:0000256" key="2">
    <source>
        <dbReference type="SAM" id="MobiDB-lite"/>
    </source>
</evidence>
<sequence length="183" mass="20682">MPMRGRSRSGSGPPAEPPRADEPAAAAPPEQRIARVTLDEHTVLRRNPDVEHERAVALFDLVEENRFALVDGPAGPYHLHLAIADSRLRILVRDAQDQPLVEILLPLLAFRRIVRDYFMICESYYAAIRRSTPSQIEAIDMGRRGLHDEGSRLLRERLADRATIDHATARRLFTLVCVLHIRG</sequence>
<protein>
    <recommendedName>
        <fullName evidence="1">UPF0262 protein EDC65_0293</fullName>
    </recommendedName>
</protein>
<dbReference type="PIRSF" id="PIRSF032146">
    <property type="entry name" value="UCP032146"/>
    <property type="match status" value="1"/>
</dbReference>
<proteinExistence type="inferred from homology"/>
<name>A0A3N1MEJ5_9PROT</name>